<comment type="similarity">
    <text evidence="4 15">Belongs to the pyruvate kinase family.</text>
</comment>
<keyword evidence="13 19" id="KW-0670">Pyruvate</keyword>
<evidence type="ECO:0000313" key="19">
    <source>
        <dbReference type="EMBL" id="EEH56903.1"/>
    </source>
</evidence>
<evidence type="ECO:0000256" key="8">
    <source>
        <dbReference type="ARBA" id="ARBA00022741"/>
    </source>
</evidence>
<evidence type="ECO:0000256" key="7">
    <source>
        <dbReference type="ARBA" id="ARBA00022723"/>
    </source>
</evidence>
<dbReference type="UniPathway" id="UPA00109">
    <property type="reaction ID" value="UER00188"/>
</dbReference>
<dbReference type="SUPFAM" id="SSF51621">
    <property type="entry name" value="Phosphoenolpyruvate/pyruvate domain"/>
    <property type="match status" value="4"/>
</dbReference>
<dbReference type="STRING" id="564608.C1MT92"/>
<protein>
    <recommendedName>
        <fullName evidence="5 15">Pyruvate kinase</fullName>
        <ecNumber evidence="5 15">2.7.1.40</ecNumber>
    </recommendedName>
</protein>
<evidence type="ECO:0000259" key="17">
    <source>
        <dbReference type="Pfam" id="PF00224"/>
    </source>
</evidence>
<evidence type="ECO:0000256" key="2">
    <source>
        <dbReference type="ARBA" id="ARBA00001958"/>
    </source>
</evidence>
<dbReference type="Pfam" id="PF00224">
    <property type="entry name" value="PK"/>
    <property type="match status" value="4"/>
</dbReference>
<feature type="domain" description="Pyruvate kinase barrel" evidence="17">
    <location>
        <begin position="88"/>
        <end position="422"/>
    </location>
</feature>
<comment type="cofactor">
    <cofactor evidence="2">
        <name>K(+)</name>
        <dbReference type="ChEBI" id="CHEBI:29103"/>
    </cofactor>
</comment>
<dbReference type="RefSeq" id="XP_003058448.1">
    <property type="nucleotide sequence ID" value="XM_003058402.1"/>
</dbReference>
<dbReference type="eggNOG" id="KOG2323">
    <property type="taxonomic scope" value="Eukaryota"/>
</dbReference>
<evidence type="ECO:0000256" key="16">
    <source>
        <dbReference type="SAM" id="MobiDB-lite"/>
    </source>
</evidence>
<feature type="domain" description="Pyruvate kinase barrel" evidence="17">
    <location>
        <begin position="1496"/>
        <end position="1829"/>
    </location>
</feature>
<feature type="region of interest" description="Disordered" evidence="16">
    <location>
        <begin position="1"/>
        <end position="24"/>
    </location>
</feature>
<dbReference type="EMBL" id="GG663739">
    <property type="protein sequence ID" value="EEH56903.1"/>
    <property type="molecule type" value="Genomic_DNA"/>
</dbReference>
<dbReference type="OMA" id="MLKDHEP"/>
<sequence>MGAATSTTEGAALAASAPAAQRPTFVDAPATTTEEAGSENGASRILWTPEYHPESIVPPTSGVGQGTLTVRQTAISTAMIMEDQPMTRKTNIVCTMGPKCWDEETLGKLIDAGMGVARFNFSHGDHAAHQEVLDRVRKVVKEKGANVAVLLDTKGPEIRTAMLKDHEPIELEAGQPIIVYAAGPEEYLTYEGYKNETETKIGCSYAKLCESLKPGNKMLFADGSLVIEVTEILDERNLKGKVLNNKKLGERKNGNLPGVKVDLDVLQPKDVDDIKNFCCVNKMDYVAVSFVQTGEDVKYVREILDENGGENVQIICKIENEEGMRNFDDILKYTDGIMVARGDLGMEIPSEKVPLAQKMMITKCNIAGKFVICATQMLESMCENPLPTRAEMTDVANAVFDGADATMLSGETANGAFPDKAVETMAAIVKNAELGIDYWAQYNFLSRMNAGAGRISSLEASIASVAKTSVEYSADANGDGVISAEEGTDIIVITEDGVASDLLSKYRPPCPIFVVTNNPYVAHRTQTRWSQFACLVEGELTLEVAAKAASDVAHARYIPFDDRRILMVTSPEHGPVKTHAISHTVTIHEGIASNSKTDPLPTSYVDPGNLHMTISQRASDISLDQILKPNKGYRKTNIVCTMGPKCWSLDGMRELLRAGMGVARFNFSHGDHAAHQEVLDRFHEACALEGAAMKERLHIDFTPNWACLLDTKGPEIRTAMLKDHEPIVLEAGQPITVEAVGDKYTEFEGYKTDEETRIGLSYARLCQSVKPGGTILIADGSISIRVDSIESDTVLKGTVMNTKKLGERKNCNLPGVKVDIPVLTAKDIDDVQNFCCKNKMDFVAVSFVQTGEDVQFVRKTLDDAGGQHVRIICKIENEEGMRNFDDILKYTDGVMVARGDLGMEIPSEKVCLAQKLMMTKCNIAGKFVICATQMLESMCDNPLPTRAEMLDVANAVFDGADATMLSGETANGAFPDKAVATMAAIVRNAEEGLEGDTTWSNVWNNTPKPVTPLEAVASSAVNKEKGTNCGVLLDTKGPEIRTAMLKDHEPIELEAGQDIIVYAAGPEEYLTYEGYKNETETKIGCSYAKLCESVHPGNKLLFADGSVVIEVTEILDERNLKGKVLNNKKLGERKNGNLPGVKVDLDVLQPKDVDDIKNFCCKNKMDYVAVSFVQTGEDVKYVRSILDENGGENVQIICKIENEEGMRNFDDILKYTDGIMVARGDLGMEIPSEKVALAQKMMITKCNIAGKFVICATQMLESMCENPLPTRGEMTDVANAVFDGADATMLSGETANGAFPDKAVATMAAIVRNAEEGVNRTQVWNFIRDFTPAPVSSIEAVTSCAAKVCIDIPEISCIVCFSRGGFRGNLVSKYRPAVPIVVVTSSAASAVHTNAEYGQYAYLISEPGTPETESGILADALKFAVDEGLAKPGTPVAVISGTSARDKRTIPKFGLTRAPGVYVPPVIGRVSETKTTSLRATAVSLDEILSPVHPVRKTKIVCTMGPQCWGEETVAKLLDAGMTTARFNFSHGDHAGHQEVLDRVRKVVEEKGATCAMLLDTKGPEIRTAMLKDHEPIVLEAGQPITVEAVGDKYTEFEGYKTDEETRIGLSYARLCQSVHAGNTILIADGSISIRVDSIESDTVLKGTVMNTKKLGERKNCNLPGVKVDIPVLTAKDIDDVQNFCCKNKMDYIAASFVQTGEDVQLIRKTLDDAGGQHVQIICKIENEEGLANIDDILTYTDGIMVARGDLGMEIPSEKVALAQKMLITKANVAGRFVICATQMLESMCTNPLPTRAEMTDVANAVFDGADATMLSGETANGAFPDKAVETMAAITANAELAKTTRATVSFLRDFTKRPFTTMESAASDASAGAIDARAELIIVVSAGGVASRAISKYQPPVPVLVVTADAAVARQTGAKYAQYPMLVEDLSAEQWTAGRDSIAAKKAREMGLMSGKWNLEEGTGNIVVVCGPDGGDADETPVVQFY</sequence>
<evidence type="ECO:0000256" key="15">
    <source>
        <dbReference type="RuleBase" id="RU000504"/>
    </source>
</evidence>
<keyword evidence="10" id="KW-0067">ATP-binding</keyword>
<evidence type="ECO:0000256" key="3">
    <source>
        <dbReference type="ARBA" id="ARBA00004997"/>
    </source>
</evidence>
<evidence type="ECO:0000313" key="20">
    <source>
        <dbReference type="Proteomes" id="UP000001876"/>
    </source>
</evidence>
<proteinExistence type="inferred from homology"/>
<dbReference type="NCBIfam" id="TIGR01064">
    <property type="entry name" value="pyruv_kin"/>
    <property type="match status" value="4"/>
</dbReference>
<dbReference type="PANTHER" id="PTHR11817">
    <property type="entry name" value="PYRUVATE KINASE"/>
    <property type="match status" value="1"/>
</dbReference>
<dbReference type="EC" id="2.7.1.40" evidence="5 15"/>
<dbReference type="InterPro" id="IPR036918">
    <property type="entry name" value="Pyrv_Knase_C_sf"/>
</dbReference>
<dbReference type="Gene3D" id="3.40.1380.20">
    <property type="entry name" value="Pyruvate kinase, C-terminal domain"/>
    <property type="match status" value="3"/>
</dbReference>
<dbReference type="Gene3D" id="3.20.20.60">
    <property type="entry name" value="Phosphoenolpyruvate-binding domains"/>
    <property type="match status" value="4"/>
</dbReference>
<dbReference type="InterPro" id="IPR001697">
    <property type="entry name" value="Pyr_Knase"/>
</dbReference>
<evidence type="ECO:0000256" key="10">
    <source>
        <dbReference type="ARBA" id="ARBA00022840"/>
    </source>
</evidence>
<dbReference type="SUPFAM" id="SSF50800">
    <property type="entry name" value="PK beta-barrel domain-like"/>
    <property type="match status" value="4"/>
</dbReference>
<keyword evidence="12 15" id="KW-0324">Glycolysis</keyword>
<dbReference type="NCBIfam" id="NF004491">
    <property type="entry name" value="PRK05826.1"/>
    <property type="match status" value="2"/>
</dbReference>
<dbReference type="InterPro" id="IPR015813">
    <property type="entry name" value="Pyrv/PenolPyrv_kinase-like_dom"/>
</dbReference>
<feature type="domain" description="Pyruvate kinase barrel" evidence="17">
    <location>
        <begin position="1021"/>
        <end position="1304"/>
    </location>
</feature>
<dbReference type="PRINTS" id="PR01050">
    <property type="entry name" value="PYRUVTKNASE"/>
</dbReference>
<keyword evidence="20" id="KW-1185">Reference proteome</keyword>
<feature type="domain" description="Pyruvate kinase barrel" evidence="17">
    <location>
        <begin position="634"/>
        <end position="979"/>
    </location>
</feature>
<comment type="cofactor">
    <cofactor evidence="1">
        <name>Mg(2+)</name>
        <dbReference type="ChEBI" id="CHEBI:18420"/>
    </cofactor>
</comment>
<evidence type="ECO:0000256" key="4">
    <source>
        <dbReference type="ARBA" id="ARBA00008663"/>
    </source>
</evidence>
<dbReference type="InterPro" id="IPR018209">
    <property type="entry name" value="Pyrv_Knase_AS"/>
</dbReference>
<organism evidence="20">
    <name type="scientific">Micromonas pusilla (strain CCMP1545)</name>
    <name type="common">Picoplanktonic green alga</name>
    <dbReference type="NCBI Taxonomy" id="564608"/>
    <lineage>
        <taxon>Eukaryota</taxon>
        <taxon>Viridiplantae</taxon>
        <taxon>Chlorophyta</taxon>
        <taxon>Mamiellophyceae</taxon>
        <taxon>Mamiellales</taxon>
        <taxon>Mamiellaceae</taxon>
        <taxon>Micromonas</taxon>
    </lineage>
</organism>
<accession>C1MT92</accession>
<comment type="catalytic activity">
    <reaction evidence="14 15">
        <text>pyruvate + ATP = phosphoenolpyruvate + ADP + H(+)</text>
        <dbReference type="Rhea" id="RHEA:18157"/>
        <dbReference type="ChEBI" id="CHEBI:15361"/>
        <dbReference type="ChEBI" id="CHEBI:15378"/>
        <dbReference type="ChEBI" id="CHEBI:30616"/>
        <dbReference type="ChEBI" id="CHEBI:58702"/>
        <dbReference type="ChEBI" id="CHEBI:456216"/>
        <dbReference type="EC" id="2.7.1.40"/>
    </reaction>
</comment>
<keyword evidence="11 15" id="KW-0460">Magnesium</keyword>
<feature type="domain" description="Pyruvate kinase C-terminal" evidence="18">
    <location>
        <begin position="1339"/>
        <end position="1445"/>
    </location>
</feature>
<dbReference type="GO" id="GO:0005524">
    <property type="term" value="F:ATP binding"/>
    <property type="evidence" value="ECO:0007669"/>
    <property type="project" value="UniProtKB-KW"/>
</dbReference>
<dbReference type="GeneID" id="9684263"/>
<evidence type="ECO:0000256" key="14">
    <source>
        <dbReference type="ARBA" id="ARBA00048152"/>
    </source>
</evidence>
<dbReference type="FunFam" id="3.20.20.60:FF:000025">
    <property type="entry name" value="Pyruvate kinase"/>
    <property type="match status" value="1"/>
</dbReference>
<feature type="domain" description="Pyruvate kinase C-terminal" evidence="18">
    <location>
        <begin position="1865"/>
        <end position="1954"/>
    </location>
</feature>
<evidence type="ECO:0000256" key="13">
    <source>
        <dbReference type="ARBA" id="ARBA00023317"/>
    </source>
</evidence>
<dbReference type="InterPro" id="IPR040442">
    <property type="entry name" value="Pyrv_kinase-like_dom_sf"/>
</dbReference>
<evidence type="ECO:0000256" key="9">
    <source>
        <dbReference type="ARBA" id="ARBA00022777"/>
    </source>
</evidence>
<dbReference type="GO" id="GO:0016301">
    <property type="term" value="F:kinase activity"/>
    <property type="evidence" value="ECO:0007669"/>
    <property type="project" value="UniProtKB-KW"/>
</dbReference>
<keyword evidence="6 15" id="KW-0808">Transferase</keyword>
<gene>
    <name evidence="19" type="primary">PYK</name>
    <name evidence="19" type="ORF">MICPUCDRAFT_39734</name>
</gene>
<dbReference type="KEGG" id="mpp:MICPUCDRAFT_39734"/>
<comment type="pathway">
    <text evidence="3 15">Carbohydrate degradation; glycolysis; pyruvate from D-glyceraldehyde 3-phosphate: step 5/5.</text>
</comment>
<dbReference type="Gene3D" id="2.40.33.10">
    <property type="entry name" value="PK beta-barrel domain-like"/>
    <property type="match status" value="4"/>
</dbReference>
<dbReference type="InterPro" id="IPR011037">
    <property type="entry name" value="Pyrv_Knase-like_insert_dom_sf"/>
</dbReference>
<dbReference type="GO" id="GO:0004743">
    <property type="term" value="F:pyruvate kinase activity"/>
    <property type="evidence" value="ECO:0007669"/>
    <property type="project" value="UniProtKB-EC"/>
</dbReference>
<dbReference type="SMR" id="C1MT92"/>
<keyword evidence="7" id="KW-0479">Metal-binding</keyword>
<dbReference type="InterPro" id="IPR015793">
    <property type="entry name" value="Pyrv_Knase_brl"/>
</dbReference>
<dbReference type="FunFam" id="2.40.33.10:FF:000001">
    <property type="entry name" value="Pyruvate kinase"/>
    <property type="match status" value="4"/>
</dbReference>
<reference evidence="19 20" key="1">
    <citation type="journal article" date="2009" name="Science">
        <title>Green evolution and dynamic adaptations revealed by genomes of the marine picoeukaryotes Micromonas.</title>
        <authorList>
            <person name="Worden A.Z."/>
            <person name="Lee J.H."/>
            <person name="Mock T."/>
            <person name="Rouze P."/>
            <person name="Simmons M.P."/>
            <person name="Aerts A.L."/>
            <person name="Allen A.E."/>
            <person name="Cuvelier M.L."/>
            <person name="Derelle E."/>
            <person name="Everett M.V."/>
            <person name="Foulon E."/>
            <person name="Grimwood J."/>
            <person name="Gundlach H."/>
            <person name="Henrissat B."/>
            <person name="Napoli C."/>
            <person name="McDonald S.M."/>
            <person name="Parker M.S."/>
            <person name="Rombauts S."/>
            <person name="Salamov A."/>
            <person name="Von Dassow P."/>
            <person name="Badger J.H."/>
            <person name="Coutinho P.M."/>
            <person name="Demir E."/>
            <person name="Dubchak I."/>
            <person name="Gentemann C."/>
            <person name="Eikrem W."/>
            <person name="Gready J.E."/>
            <person name="John U."/>
            <person name="Lanier W."/>
            <person name="Lindquist E.A."/>
            <person name="Lucas S."/>
            <person name="Mayer K.F."/>
            <person name="Moreau H."/>
            <person name="Not F."/>
            <person name="Otillar R."/>
            <person name="Panaud O."/>
            <person name="Pangilinan J."/>
            <person name="Paulsen I."/>
            <person name="Piegu B."/>
            <person name="Poliakov A."/>
            <person name="Robbens S."/>
            <person name="Schmutz J."/>
            <person name="Toulza E."/>
            <person name="Wyss T."/>
            <person name="Zelensky A."/>
            <person name="Zhou K."/>
            <person name="Armbrust E.V."/>
            <person name="Bhattacharya D."/>
            <person name="Goodenough U.W."/>
            <person name="Van de Peer Y."/>
            <person name="Grigoriev I.V."/>
        </authorList>
    </citation>
    <scope>NUCLEOTIDE SEQUENCE [LARGE SCALE GENOMIC DNA]</scope>
    <source>
        <strain evidence="19 20">CCMP1545</strain>
    </source>
</reference>
<evidence type="ECO:0000256" key="6">
    <source>
        <dbReference type="ARBA" id="ARBA00022679"/>
    </source>
</evidence>
<evidence type="ECO:0000256" key="12">
    <source>
        <dbReference type="ARBA" id="ARBA00023152"/>
    </source>
</evidence>
<feature type="compositionally biased region" description="Low complexity" evidence="16">
    <location>
        <begin position="1"/>
        <end position="20"/>
    </location>
</feature>
<dbReference type="GO" id="GO:0030955">
    <property type="term" value="F:potassium ion binding"/>
    <property type="evidence" value="ECO:0007669"/>
    <property type="project" value="InterPro"/>
</dbReference>
<feature type="domain" description="Pyruvate kinase C-terminal" evidence="18">
    <location>
        <begin position="489"/>
        <end position="571"/>
    </location>
</feature>
<dbReference type="PROSITE" id="PS00110">
    <property type="entry name" value="PYRUVATE_KINASE"/>
    <property type="match status" value="4"/>
</dbReference>
<evidence type="ECO:0000256" key="5">
    <source>
        <dbReference type="ARBA" id="ARBA00012142"/>
    </source>
</evidence>
<keyword evidence="9 15" id="KW-0418">Kinase</keyword>
<dbReference type="InterPro" id="IPR015806">
    <property type="entry name" value="Pyrv_Knase_insert_dom_sf"/>
</dbReference>
<dbReference type="GO" id="GO:0009570">
    <property type="term" value="C:chloroplast stroma"/>
    <property type="evidence" value="ECO:0007669"/>
    <property type="project" value="UniProtKB-ARBA"/>
</dbReference>
<evidence type="ECO:0000256" key="11">
    <source>
        <dbReference type="ARBA" id="ARBA00022842"/>
    </source>
</evidence>
<evidence type="ECO:0000256" key="1">
    <source>
        <dbReference type="ARBA" id="ARBA00001946"/>
    </source>
</evidence>
<keyword evidence="8" id="KW-0547">Nucleotide-binding</keyword>
<dbReference type="SUPFAM" id="SSF52935">
    <property type="entry name" value="PK C-terminal domain-like"/>
    <property type="match status" value="3"/>
</dbReference>
<dbReference type="InterPro" id="IPR015795">
    <property type="entry name" value="Pyrv_Knase_C"/>
</dbReference>
<name>C1MT92_MICPC</name>
<dbReference type="Pfam" id="PF02887">
    <property type="entry name" value="PK_C"/>
    <property type="match status" value="3"/>
</dbReference>
<dbReference type="GO" id="GO:0000287">
    <property type="term" value="F:magnesium ion binding"/>
    <property type="evidence" value="ECO:0007669"/>
    <property type="project" value="InterPro"/>
</dbReference>
<dbReference type="OrthoDB" id="108365at2759"/>
<dbReference type="Proteomes" id="UP000001876">
    <property type="component" value="Unassembled WGS sequence"/>
</dbReference>
<evidence type="ECO:0000259" key="18">
    <source>
        <dbReference type="Pfam" id="PF02887"/>
    </source>
</evidence>